<dbReference type="NCBIfam" id="TIGR02100">
    <property type="entry name" value="glgX_debranch"/>
    <property type="match status" value="1"/>
</dbReference>
<dbReference type="SUPFAM" id="SSF51445">
    <property type="entry name" value="(Trans)glycosidases"/>
    <property type="match status" value="1"/>
</dbReference>
<accession>A0ABQ4TBY8</accession>
<dbReference type="EMBL" id="BPQV01000013">
    <property type="protein sequence ID" value="GJE29118.1"/>
    <property type="molecule type" value="Genomic_DNA"/>
</dbReference>
<dbReference type="InterPro" id="IPR044505">
    <property type="entry name" value="GlgX_Isoamylase_N_E_set"/>
</dbReference>
<sequence length="757" mass="84855">MAPNDRTATNGIGKPAVARSRIREGSPHPCGATWDGMGVNFALFSAHATKVELCLFDDAGEKEIDRIELPEYTDEVWHGYLPDARPGTIYGYRVHGPYAPEAGHRFNPNKLLIDPYAKGLVGTIQWNPALFGYQMESGDDLTFDERDSAPFTRRSRVIDPAFTWGRDRKPHVPWERTIVYETHVKGFTKLHPAVPEKHRGTYAGMGHPAVLDYIKSLGVTSVELLPVHSFVQDDYLQQKDLINYWGYNTISFFTPARRYAAVPDFAFSEFKEMVARMHGAGLEVILDVVYNHTAEGNEKGPTLSFKGIDNASYYRLLPNQERYYINDTGTGNTFNLSHPRVLQLVTDSLRYWATEMRVDGFRFDLATILGREPYGFDEGGGFLDTCRQDPVLNAVKLIAEPWDCGPGGYQVGGFPPGWAEWNDRFRDDVRGYWKGDGGLLPGLASRITASADKFNKRGRRPWASVNFITAHDGFTLNDTVSYNEKHNEANGEGNRDGHGHNLSFNYGVEGPTDDPQIRSVRLRQMRNMLATLFLSKGTPMLLAGDEFARTQQGNNNAYCQDNEVSWVDWGAIGPEERDLAEFTQRLILLRNALPMLSRGRFVTGAYDEELGVKDVTWLTPAGTEMTPENWNDAASRSLAVLLDGRAQASGIHRRGGDATLLLYFNAYHDVVGFTFPETPGGVAWTRLLDTNLPDDQEVASFAVGDTYAVTGRSMLMFVLKPEESEGEASEMERSYQYVMQAFERANIETVRFGLDEE</sequence>
<dbReference type="InterPro" id="IPR017853">
    <property type="entry name" value="GH"/>
</dbReference>
<feature type="compositionally biased region" description="Basic and acidic residues" evidence="4">
    <location>
        <begin position="485"/>
        <end position="499"/>
    </location>
</feature>
<dbReference type="Gene3D" id="2.60.40.1180">
    <property type="entry name" value="Golgi alpha-mannosidase II"/>
    <property type="match status" value="1"/>
</dbReference>
<evidence type="ECO:0000256" key="1">
    <source>
        <dbReference type="ARBA" id="ARBA00008061"/>
    </source>
</evidence>
<dbReference type="InterPro" id="IPR004193">
    <property type="entry name" value="Glyco_hydro_13_N"/>
</dbReference>
<evidence type="ECO:0000256" key="2">
    <source>
        <dbReference type="ARBA" id="ARBA00022801"/>
    </source>
</evidence>
<keyword evidence="2" id="KW-0378">Hydrolase</keyword>
<dbReference type="PANTHER" id="PTHR43002">
    <property type="entry name" value="GLYCOGEN DEBRANCHING ENZYME"/>
    <property type="match status" value="1"/>
</dbReference>
<dbReference type="InterPro" id="IPR006047">
    <property type="entry name" value="GH13_cat_dom"/>
</dbReference>
<dbReference type="Proteomes" id="UP001055156">
    <property type="component" value="Unassembled WGS sequence"/>
</dbReference>
<feature type="region of interest" description="Disordered" evidence="4">
    <location>
        <begin position="485"/>
        <end position="512"/>
    </location>
</feature>
<comment type="similarity">
    <text evidence="1">Belongs to the glycosyl hydrolase 13 family.</text>
</comment>
<feature type="domain" description="Glycosyl hydrolase family 13 catalytic" evidence="5">
    <location>
        <begin position="181"/>
        <end position="590"/>
    </location>
</feature>
<dbReference type="Gene3D" id="3.20.20.80">
    <property type="entry name" value="Glycosidases"/>
    <property type="match status" value="1"/>
</dbReference>
<proteinExistence type="inferred from homology"/>
<dbReference type="InterPro" id="IPR013780">
    <property type="entry name" value="Glyco_hydro_b"/>
</dbReference>
<dbReference type="Gene3D" id="2.60.40.10">
    <property type="entry name" value="Immunoglobulins"/>
    <property type="match status" value="1"/>
</dbReference>
<dbReference type="RefSeq" id="WP_238313306.1">
    <property type="nucleotide sequence ID" value="NZ_BPQV01000013.1"/>
</dbReference>
<evidence type="ECO:0000313" key="7">
    <source>
        <dbReference type="Proteomes" id="UP001055156"/>
    </source>
</evidence>
<dbReference type="SUPFAM" id="SSF81296">
    <property type="entry name" value="E set domains"/>
    <property type="match status" value="1"/>
</dbReference>
<keyword evidence="7" id="KW-1185">Reference proteome</keyword>
<evidence type="ECO:0000259" key="5">
    <source>
        <dbReference type="SMART" id="SM00642"/>
    </source>
</evidence>
<gene>
    <name evidence="6" type="primary">glgX_2</name>
    <name evidence="6" type="ORF">LKMONMHP_3995</name>
</gene>
<dbReference type="InterPro" id="IPR013783">
    <property type="entry name" value="Ig-like_fold"/>
</dbReference>
<comment type="caution">
    <text evidence="6">The sequence shown here is derived from an EMBL/GenBank/DDBJ whole genome shotgun (WGS) entry which is preliminary data.</text>
</comment>
<dbReference type="Pfam" id="PF02922">
    <property type="entry name" value="CBM_48"/>
    <property type="match status" value="1"/>
</dbReference>
<name>A0ABQ4TBY8_METOR</name>
<organism evidence="6 7">
    <name type="scientific">Methylobacterium organophilum</name>
    <dbReference type="NCBI Taxonomy" id="410"/>
    <lineage>
        <taxon>Bacteria</taxon>
        <taxon>Pseudomonadati</taxon>
        <taxon>Pseudomonadota</taxon>
        <taxon>Alphaproteobacteria</taxon>
        <taxon>Hyphomicrobiales</taxon>
        <taxon>Methylobacteriaceae</taxon>
        <taxon>Methylobacterium</taxon>
    </lineage>
</organism>
<reference evidence="6" key="1">
    <citation type="journal article" date="2021" name="Front. Microbiol.">
        <title>Comprehensive Comparative Genomics and Phenotyping of Methylobacterium Species.</title>
        <authorList>
            <person name="Alessa O."/>
            <person name="Ogura Y."/>
            <person name="Fujitani Y."/>
            <person name="Takami H."/>
            <person name="Hayashi T."/>
            <person name="Sahin N."/>
            <person name="Tani A."/>
        </authorList>
    </citation>
    <scope>NUCLEOTIDE SEQUENCE</scope>
    <source>
        <strain evidence="6">NBRC 15689</strain>
    </source>
</reference>
<dbReference type="InterPro" id="IPR014756">
    <property type="entry name" value="Ig_E-set"/>
</dbReference>
<dbReference type="InterPro" id="IPR011837">
    <property type="entry name" value="Glycogen_debranch_GlgX"/>
</dbReference>
<dbReference type="Pfam" id="PF00128">
    <property type="entry name" value="Alpha-amylase"/>
    <property type="match status" value="1"/>
</dbReference>
<dbReference type="CDD" id="cd02856">
    <property type="entry name" value="E_set_GDE_Isoamylase_N"/>
    <property type="match status" value="1"/>
</dbReference>
<evidence type="ECO:0000256" key="3">
    <source>
        <dbReference type="ARBA" id="ARBA00023295"/>
    </source>
</evidence>
<reference evidence="6" key="2">
    <citation type="submission" date="2021-08" db="EMBL/GenBank/DDBJ databases">
        <authorList>
            <person name="Tani A."/>
            <person name="Ola A."/>
            <person name="Ogura Y."/>
            <person name="Katsura K."/>
            <person name="Hayashi T."/>
        </authorList>
    </citation>
    <scope>NUCLEOTIDE SEQUENCE</scope>
    <source>
        <strain evidence="6">NBRC 15689</strain>
    </source>
</reference>
<evidence type="ECO:0000256" key="4">
    <source>
        <dbReference type="SAM" id="MobiDB-lite"/>
    </source>
</evidence>
<dbReference type="SUPFAM" id="SSF51011">
    <property type="entry name" value="Glycosyl hydrolase domain"/>
    <property type="match status" value="1"/>
</dbReference>
<dbReference type="CDD" id="cd11326">
    <property type="entry name" value="AmyAc_Glg_debranch"/>
    <property type="match status" value="1"/>
</dbReference>
<evidence type="ECO:0000313" key="6">
    <source>
        <dbReference type="EMBL" id="GJE29118.1"/>
    </source>
</evidence>
<keyword evidence="3" id="KW-0326">Glycosidase</keyword>
<dbReference type="SMART" id="SM00642">
    <property type="entry name" value="Aamy"/>
    <property type="match status" value="1"/>
</dbReference>
<protein>
    <submittedName>
        <fullName evidence="6">Glycogen operon protein GlgX</fullName>
    </submittedName>
</protein>